<dbReference type="InterPro" id="IPR001478">
    <property type="entry name" value="PDZ"/>
</dbReference>
<dbReference type="GO" id="GO:0016020">
    <property type="term" value="C:membrane"/>
    <property type="evidence" value="ECO:0007669"/>
    <property type="project" value="UniProtKB-SubCell"/>
</dbReference>
<dbReference type="SUPFAM" id="SSF50156">
    <property type="entry name" value="PDZ domain-like"/>
    <property type="match status" value="1"/>
</dbReference>
<dbReference type="CDD" id="cd06163">
    <property type="entry name" value="S2P-M50_PDZ_RseP-like"/>
    <property type="match status" value="1"/>
</dbReference>
<evidence type="ECO:0000256" key="8">
    <source>
        <dbReference type="ARBA" id="ARBA00022989"/>
    </source>
</evidence>
<dbReference type="PANTHER" id="PTHR42837:SF2">
    <property type="entry name" value="MEMBRANE METALLOPROTEASE ARASP2, CHLOROPLASTIC-RELATED"/>
    <property type="match status" value="1"/>
</dbReference>
<dbReference type="GO" id="GO:0046872">
    <property type="term" value="F:metal ion binding"/>
    <property type="evidence" value="ECO:0007669"/>
    <property type="project" value="UniProtKB-KW"/>
</dbReference>
<dbReference type="Pfam" id="PF02163">
    <property type="entry name" value="Peptidase_M50"/>
    <property type="match status" value="1"/>
</dbReference>
<keyword evidence="4 13" id="KW-0645">Protease</keyword>
<evidence type="ECO:0000256" key="2">
    <source>
        <dbReference type="ARBA" id="ARBA00004141"/>
    </source>
</evidence>
<evidence type="ECO:0000256" key="1">
    <source>
        <dbReference type="ARBA" id="ARBA00001947"/>
    </source>
</evidence>
<dbReference type="InterPro" id="IPR041489">
    <property type="entry name" value="PDZ_6"/>
</dbReference>
<dbReference type="GO" id="GO:0004222">
    <property type="term" value="F:metalloendopeptidase activity"/>
    <property type="evidence" value="ECO:0007669"/>
    <property type="project" value="InterPro"/>
</dbReference>
<dbReference type="STRING" id="39480.EUAN_05790"/>
<dbReference type="EC" id="3.4.24.-" evidence="11"/>
<evidence type="ECO:0000256" key="11">
    <source>
        <dbReference type="RuleBase" id="RU362031"/>
    </source>
</evidence>
<dbReference type="Gene3D" id="2.30.42.10">
    <property type="match status" value="1"/>
</dbReference>
<dbReference type="PROSITE" id="PS50106">
    <property type="entry name" value="PDZ"/>
    <property type="match status" value="1"/>
</dbReference>
<feature type="transmembrane region" description="Helical" evidence="11">
    <location>
        <begin position="309"/>
        <end position="326"/>
    </location>
</feature>
<dbReference type="InterPro" id="IPR036034">
    <property type="entry name" value="PDZ_sf"/>
</dbReference>
<keyword evidence="5 11" id="KW-0812">Transmembrane</keyword>
<reference evidence="13 14" key="1">
    <citation type="submission" date="2016-09" db="EMBL/GenBank/DDBJ databases">
        <title>Genome sequence of Eubacterium angustum.</title>
        <authorList>
            <person name="Poehlein A."/>
            <person name="Daniel R."/>
        </authorList>
    </citation>
    <scope>NUCLEOTIDE SEQUENCE [LARGE SCALE GENOMIC DNA]</scope>
    <source>
        <strain evidence="13 14">DSM 1989</strain>
    </source>
</reference>
<dbReference type="InterPro" id="IPR008915">
    <property type="entry name" value="Peptidase_M50"/>
</dbReference>
<dbReference type="Pfam" id="PF17820">
    <property type="entry name" value="PDZ_6"/>
    <property type="match status" value="1"/>
</dbReference>
<dbReference type="NCBIfam" id="TIGR00054">
    <property type="entry name" value="RIP metalloprotease RseP"/>
    <property type="match status" value="1"/>
</dbReference>
<dbReference type="Proteomes" id="UP000180254">
    <property type="component" value="Unassembled WGS sequence"/>
</dbReference>
<dbReference type="CDD" id="cd23081">
    <property type="entry name" value="cpPDZ_EcRseP-like"/>
    <property type="match status" value="1"/>
</dbReference>
<comment type="similarity">
    <text evidence="3 11">Belongs to the peptidase M50B family.</text>
</comment>
<comment type="subcellular location">
    <subcellularLocation>
        <location evidence="2">Membrane</location>
        <topology evidence="2">Multi-pass membrane protein</topology>
    </subcellularLocation>
</comment>
<evidence type="ECO:0000313" key="13">
    <source>
        <dbReference type="EMBL" id="OHW62795.1"/>
    </source>
</evidence>
<proteinExistence type="inferred from homology"/>
<evidence type="ECO:0000256" key="3">
    <source>
        <dbReference type="ARBA" id="ARBA00007931"/>
    </source>
</evidence>
<gene>
    <name evidence="13" type="primary">rasP</name>
    <name evidence="13" type="ORF">EUAN_05790</name>
</gene>
<evidence type="ECO:0000256" key="4">
    <source>
        <dbReference type="ARBA" id="ARBA00022670"/>
    </source>
</evidence>
<sequence length="335" mass="36436">MQTALATIFVFCLVVVVHEFGHFAVAKLSDVKVNEFSVGMGPRIFGKKFGETEYSLRLIPIGGFVKMEGEDEDSEDGRSFNKKSVKARMAIILAGAIMNFVLAFVVFGIYFYGVGSPTTEISEVSSGSPAYEAGLAPGDRITEIDGIAIDSWGDVSETIGKLGEKELNVEVERGDAVESFKMTPELNADENRLLIGISPEMESSIGDSLSMSGKTLVEVIGLMFDFIGRLFTGGVGTDDVSGPVGIIYIVGEAAKTGFLYVFYIAGLISVNLGFFNLLPIPALDGSRFMFLLLEALRGKPIDPEKEGRVHIVGFLLLMMFTVFITYKDIIKYNLF</sequence>
<keyword evidence="11" id="KW-0479">Metal-binding</keyword>
<feature type="transmembrane region" description="Helical" evidence="11">
    <location>
        <begin position="89"/>
        <end position="112"/>
    </location>
</feature>
<keyword evidence="10 11" id="KW-0472">Membrane</keyword>
<evidence type="ECO:0000256" key="7">
    <source>
        <dbReference type="ARBA" id="ARBA00022833"/>
    </source>
</evidence>
<feature type="domain" description="PDZ" evidence="12">
    <location>
        <begin position="121"/>
        <end position="151"/>
    </location>
</feature>
<keyword evidence="8 11" id="KW-1133">Transmembrane helix</keyword>
<dbReference type="GO" id="GO:0006508">
    <property type="term" value="P:proteolysis"/>
    <property type="evidence" value="ECO:0007669"/>
    <property type="project" value="UniProtKB-KW"/>
</dbReference>
<evidence type="ECO:0000256" key="9">
    <source>
        <dbReference type="ARBA" id="ARBA00023049"/>
    </source>
</evidence>
<dbReference type="AlphaFoldDB" id="A0A1S1V8R0"/>
<dbReference type="SMART" id="SM00228">
    <property type="entry name" value="PDZ"/>
    <property type="match status" value="1"/>
</dbReference>
<comment type="cofactor">
    <cofactor evidence="1 11">
        <name>Zn(2+)</name>
        <dbReference type="ChEBI" id="CHEBI:29105"/>
    </cofactor>
</comment>
<dbReference type="EMBL" id="MKIE01000002">
    <property type="protein sequence ID" value="OHW62795.1"/>
    <property type="molecule type" value="Genomic_DNA"/>
</dbReference>
<comment type="caution">
    <text evidence="13">The sequence shown here is derived from an EMBL/GenBank/DDBJ whole genome shotgun (WGS) entry which is preliminary data.</text>
</comment>
<dbReference type="PANTHER" id="PTHR42837">
    <property type="entry name" value="REGULATOR OF SIGMA-E PROTEASE RSEP"/>
    <property type="match status" value="1"/>
</dbReference>
<accession>A0A1S1V8R0</accession>
<keyword evidence="7 11" id="KW-0862">Zinc</keyword>
<dbReference type="InterPro" id="IPR004387">
    <property type="entry name" value="Pept_M50_Zn"/>
</dbReference>
<feature type="transmembrane region" description="Helical" evidence="11">
    <location>
        <begin position="258"/>
        <end position="280"/>
    </location>
</feature>
<evidence type="ECO:0000313" key="14">
    <source>
        <dbReference type="Proteomes" id="UP000180254"/>
    </source>
</evidence>
<protein>
    <recommendedName>
        <fullName evidence="11">Zinc metalloprotease</fullName>
        <ecNumber evidence="11">3.4.24.-</ecNumber>
    </recommendedName>
</protein>
<keyword evidence="6 11" id="KW-0378">Hydrolase</keyword>
<evidence type="ECO:0000256" key="6">
    <source>
        <dbReference type="ARBA" id="ARBA00022801"/>
    </source>
</evidence>
<name>A0A1S1V8R0_9FIRM</name>
<keyword evidence="9 11" id="KW-0482">Metalloprotease</keyword>
<dbReference type="OrthoDB" id="9782003at2"/>
<organism evidence="13 14">
    <name type="scientific">Andreesenia angusta</name>
    <dbReference type="NCBI Taxonomy" id="39480"/>
    <lineage>
        <taxon>Bacteria</taxon>
        <taxon>Bacillati</taxon>
        <taxon>Bacillota</taxon>
        <taxon>Tissierellia</taxon>
        <taxon>Tissierellales</taxon>
        <taxon>Gottschalkiaceae</taxon>
        <taxon>Andreesenia</taxon>
    </lineage>
</organism>
<evidence type="ECO:0000259" key="12">
    <source>
        <dbReference type="PROSITE" id="PS50106"/>
    </source>
</evidence>
<evidence type="ECO:0000256" key="5">
    <source>
        <dbReference type="ARBA" id="ARBA00022692"/>
    </source>
</evidence>
<evidence type="ECO:0000256" key="10">
    <source>
        <dbReference type="ARBA" id="ARBA00023136"/>
    </source>
</evidence>
<dbReference type="RefSeq" id="WP_071061505.1">
    <property type="nucleotide sequence ID" value="NZ_MKIE01000002.1"/>
</dbReference>
<keyword evidence="14" id="KW-1185">Reference proteome</keyword>